<dbReference type="InterPro" id="IPR009001">
    <property type="entry name" value="Transl_elong_EF1A/Init_IF2_C"/>
</dbReference>
<evidence type="ECO:0000259" key="9">
    <source>
        <dbReference type="PROSITE" id="PS51722"/>
    </source>
</evidence>
<feature type="domain" description="Tr-type G" evidence="9">
    <location>
        <begin position="1"/>
        <end position="172"/>
    </location>
</feature>
<dbReference type="Pfam" id="PF25461">
    <property type="entry name" value="Beta-barrel_SelB"/>
    <property type="match status" value="1"/>
</dbReference>
<evidence type="ECO:0000256" key="5">
    <source>
        <dbReference type="ARBA" id="ARBA00022917"/>
    </source>
</evidence>
<gene>
    <name evidence="10" type="ORF">SAMN02745218_02069</name>
</gene>
<dbReference type="InterPro" id="IPR027417">
    <property type="entry name" value="P-loop_NTPase"/>
</dbReference>
<evidence type="ECO:0000313" key="10">
    <source>
        <dbReference type="EMBL" id="SHF36704.1"/>
    </source>
</evidence>
<dbReference type="PROSITE" id="PS00301">
    <property type="entry name" value="G_TR_1"/>
    <property type="match status" value="1"/>
</dbReference>
<comment type="function">
    <text evidence="7">Translation factor necessary for the incorporation of selenocysteine into proteins. It probably replaces EF-Tu for the insertion of selenocysteine directed by the UGA codon. SelB binds GTP and GDP.</text>
</comment>
<proteinExistence type="predicted"/>
<evidence type="ECO:0000313" key="11">
    <source>
        <dbReference type="Proteomes" id="UP000184196"/>
    </source>
</evidence>
<dbReference type="RefSeq" id="WP_073165912.1">
    <property type="nucleotide sequence ID" value="NZ_FQUW01000025.1"/>
</dbReference>
<dbReference type="InterPro" id="IPR050055">
    <property type="entry name" value="EF-Tu_GTPase"/>
</dbReference>
<dbReference type="Gene3D" id="2.40.30.10">
    <property type="entry name" value="Translation factors"/>
    <property type="match status" value="2"/>
</dbReference>
<dbReference type="InterPro" id="IPR005225">
    <property type="entry name" value="Small_GTP-bd"/>
</dbReference>
<dbReference type="SUPFAM" id="SSF46785">
    <property type="entry name" value="Winged helix' DNA-binding domain"/>
    <property type="match status" value="3"/>
</dbReference>
<dbReference type="Gene3D" id="1.10.10.10">
    <property type="entry name" value="Winged helix-like DNA-binding domain superfamily/Winged helix DNA-binding domain"/>
    <property type="match status" value="1"/>
</dbReference>
<keyword evidence="6" id="KW-0342">GTP-binding</keyword>
<dbReference type="Pfam" id="PF09106">
    <property type="entry name" value="WHD_2nd_SelB"/>
    <property type="match status" value="1"/>
</dbReference>
<dbReference type="FunFam" id="3.40.50.300:FF:001064">
    <property type="entry name" value="Selenocysteine-specific translation elongation factor"/>
    <property type="match status" value="1"/>
</dbReference>
<dbReference type="Pfam" id="PF09107">
    <property type="entry name" value="WHD_3rd_SelB"/>
    <property type="match status" value="1"/>
</dbReference>
<evidence type="ECO:0000256" key="7">
    <source>
        <dbReference type="ARBA" id="ARBA00025526"/>
    </source>
</evidence>
<name>A0A1M5B2G8_9FIRM</name>
<evidence type="ECO:0000256" key="4">
    <source>
        <dbReference type="ARBA" id="ARBA00022741"/>
    </source>
</evidence>
<dbReference type="CDD" id="cd15491">
    <property type="entry name" value="selB_III"/>
    <property type="match status" value="1"/>
</dbReference>
<dbReference type="PANTHER" id="PTHR43721">
    <property type="entry name" value="ELONGATION FACTOR TU-RELATED"/>
    <property type="match status" value="1"/>
</dbReference>
<dbReference type="Proteomes" id="UP000184196">
    <property type="component" value="Unassembled WGS sequence"/>
</dbReference>
<keyword evidence="4" id="KW-0547">Nucleotide-binding</keyword>
<dbReference type="GO" id="GO:0003924">
    <property type="term" value="F:GTPase activity"/>
    <property type="evidence" value="ECO:0007669"/>
    <property type="project" value="InterPro"/>
</dbReference>
<dbReference type="PROSITE" id="PS51722">
    <property type="entry name" value="G_TR_2"/>
    <property type="match status" value="1"/>
</dbReference>
<comment type="subcellular location">
    <subcellularLocation>
        <location evidence="1">Cytoplasm</location>
    </subcellularLocation>
</comment>
<evidence type="ECO:0000256" key="1">
    <source>
        <dbReference type="ARBA" id="ARBA00004496"/>
    </source>
</evidence>
<dbReference type="InterPro" id="IPR015191">
    <property type="entry name" value="SelB_WHD4"/>
</dbReference>
<dbReference type="InterPro" id="IPR000795">
    <property type="entry name" value="T_Tr_GTP-bd_dom"/>
</dbReference>
<evidence type="ECO:0000256" key="3">
    <source>
        <dbReference type="ARBA" id="ARBA00022490"/>
    </source>
</evidence>
<dbReference type="InterPro" id="IPR036388">
    <property type="entry name" value="WH-like_DNA-bd_sf"/>
</dbReference>
<dbReference type="Pfam" id="PF03144">
    <property type="entry name" value="GTP_EFTU_D2"/>
    <property type="match status" value="1"/>
</dbReference>
<dbReference type="InterPro" id="IPR004161">
    <property type="entry name" value="EFTu-like_2"/>
</dbReference>
<dbReference type="Gene3D" id="1.10.10.2770">
    <property type="match status" value="1"/>
</dbReference>
<dbReference type="Gene3D" id="3.40.50.300">
    <property type="entry name" value="P-loop containing nucleotide triphosphate hydrolases"/>
    <property type="match status" value="1"/>
</dbReference>
<evidence type="ECO:0000256" key="6">
    <source>
        <dbReference type="ARBA" id="ARBA00023134"/>
    </source>
</evidence>
<dbReference type="InterPro" id="IPR015190">
    <property type="entry name" value="Elong_fac_SelB-wing-hlx_typ-2"/>
</dbReference>
<keyword evidence="11" id="KW-1185">Reference proteome</keyword>
<dbReference type="SUPFAM" id="SSF50447">
    <property type="entry name" value="Translation proteins"/>
    <property type="match status" value="1"/>
</dbReference>
<dbReference type="InterPro" id="IPR057335">
    <property type="entry name" value="Beta-barrel_SelB"/>
</dbReference>
<keyword evidence="5" id="KW-0648">Protein biosynthesis</keyword>
<dbReference type="NCBIfam" id="TIGR00231">
    <property type="entry name" value="small_GTP"/>
    <property type="match status" value="1"/>
</dbReference>
<dbReference type="PANTHER" id="PTHR43721:SF22">
    <property type="entry name" value="ELONGATION FACTOR TU, MITOCHONDRIAL"/>
    <property type="match status" value="1"/>
</dbReference>
<reference evidence="11" key="1">
    <citation type="submission" date="2016-11" db="EMBL/GenBank/DDBJ databases">
        <authorList>
            <person name="Varghese N."/>
            <person name="Submissions S."/>
        </authorList>
    </citation>
    <scope>NUCLEOTIDE SEQUENCE [LARGE SCALE GENOMIC DNA]</scope>
    <source>
        <strain evidence="11">DSM 11792</strain>
    </source>
</reference>
<dbReference type="SUPFAM" id="SSF52540">
    <property type="entry name" value="P-loop containing nucleoside triphosphate hydrolases"/>
    <property type="match status" value="1"/>
</dbReference>
<dbReference type="SUPFAM" id="SSF50465">
    <property type="entry name" value="EF-Tu/eEF-1alpha/eIF2-gamma C-terminal domain"/>
    <property type="match status" value="1"/>
</dbReference>
<dbReference type="GO" id="GO:0005829">
    <property type="term" value="C:cytosol"/>
    <property type="evidence" value="ECO:0007669"/>
    <property type="project" value="TreeGrafter"/>
</dbReference>
<dbReference type="GO" id="GO:0003723">
    <property type="term" value="F:RNA binding"/>
    <property type="evidence" value="ECO:0007669"/>
    <property type="project" value="InterPro"/>
</dbReference>
<dbReference type="AlphaFoldDB" id="A0A1M5B2G8"/>
<dbReference type="PRINTS" id="PR00315">
    <property type="entry name" value="ELONGATNFCT"/>
</dbReference>
<dbReference type="EMBL" id="FQUW01000025">
    <property type="protein sequence ID" value="SHF36704.1"/>
    <property type="molecule type" value="Genomic_DNA"/>
</dbReference>
<keyword evidence="10" id="KW-0251">Elongation factor</keyword>
<accession>A0A1M5B2G8</accession>
<keyword evidence="3" id="KW-0963">Cytoplasm</keyword>
<protein>
    <recommendedName>
        <fullName evidence="2">Selenocysteine-specific elongation factor</fullName>
    </recommendedName>
    <alternativeName>
        <fullName evidence="8">SelB translation factor</fullName>
    </alternativeName>
</protein>
<dbReference type="OrthoDB" id="9804504at2"/>
<sequence>MTHLIIGTAGHVDHGKTMLVKALTGVDTDRLKEEKERGISIELGFASLTLPSGLQAGIVDVPGHERFIKNMLAGVGGIDLVLLVIAADEGVMPQTKEHMDIIQLLQIPRGVVVITKVDLVDREWLDLVREEIRDFLKGTTLEDAPMVEVSSITGRGLDELLRAIDLVAQKVKEKPATGHVRLPVDRVFSVTGFGTVVTGTLWSGVLHTGDALEIMPRRIASRARMLQVHGQKVEKARAGQRVAINLTGVEVEAVPRGSVVATPGILTPSYRMDVRLILLESARPLKNRARVRMHLGTAEIMCRVILLDREELVPGDTAPAQLELEEPAVALQGDRFVIRSYSPVRTIGGGKIIDPVAPKHRRMRTEVIEKLLTREKGTPEEILLQQLNSQQNILTAEELARASGLDEQVVIETMQNLAKKNLIRTIFLENQVSYLPEEVYQQWAEKIRSVVQEYHREFPLREGFPREEMRSRFFARMNNKHFQALLQVMEEDNLVKLHAQEIALPEFTPQPERKLEQKIRYLLEIYKEANYQPPAWIEATRQAGLDGPMAQEILQYLLKKGLLVRVADDLYFHAECLDKARQELINYLREKEEITVGETRDLLQTSRKYALPLLEYFDREKTTKRVGDKRVLTKMEKQKIRL</sequence>
<dbReference type="CDD" id="cd04171">
    <property type="entry name" value="SelB"/>
    <property type="match status" value="1"/>
</dbReference>
<dbReference type="CDD" id="cd03696">
    <property type="entry name" value="SelB_II"/>
    <property type="match status" value="1"/>
</dbReference>
<dbReference type="InterPro" id="IPR004535">
    <property type="entry name" value="Transl_elong_SelB"/>
</dbReference>
<organism evidence="10 11">
    <name type="scientific">Desulfofundulus australicus DSM 11792</name>
    <dbReference type="NCBI Taxonomy" id="1121425"/>
    <lineage>
        <taxon>Bacteria</taxon>
        <taxon>Bacillati</taxon>
        <taxon>Bacillota</taxon>
        <taxon>Clostridia</taxon>
        <taxon>Eubacteriales</taxon>
        <taxon>Peptococcaceae</taxon>
        <taxon>Desulfofundulus</taxon>
    </lineage>
</organism>
<dbReference type="GO" id="GO:0001514">
    <property type="term" value="P:selenocysteine incorporation"/>
    <property type="evidence" value="ECO:0007669"/>
    <property type="project" value="InterPro"/>
</dbReference>
<evidence type="ECO:0000256" key="2">
    <source>
        <dbReference type="ARBA" id="ARBA00015953"/>
    </source>
</evidence>
<dbReference type="InterPro" id="IPR036390">
    <property type="entry name" value="WH_DNA-bd_sf"/>
</dbReference>
<dbReference type="GO" id="GO:0005525">
    <property type="term" value="F:GTP binding"/>
    <property type="evidence" value="ECO:0007669"/>
    <property type="project" value="UniProtKB-KW"/>
</dbReference>
<dbReference type="GO" id="GO:0003746">
    <property type="term" value="F:translation elongation factor activity"/>
    <property type="evidence" value="ECO:0007669"/>
    <property type="project" value="UniProtKB-KW"/>
</dbReference>
<dbReference type="InterPro" id="IPR031157">
    <property type="entry name" value="G_TR_CS"/>
</dbReference>
<evidence type="ECO:0000256" key="8">
    <source>
        <dbReference type="ARBA" id="ARBA00031615"/>
    </source>
</evidence>
<dbReference type="InterPro" id="IPR009000">
    <property type="entry name" value="Transl_B-barrel_sf"/>
</dbReference>
<dbReference type="NCBIfam" id="TIGR00475">
    <property type="entry name" value="selB"/>
    <property type="match status" value="1"/>
</dbReference>
<dbReference type="Pfam" id="PF00009">
    <property type="entry name" value="GTP_EFTU"/>
    <property type="match status" value="1"/>
</dbReference>